<accession>A0AA96LH35</accession>
<dbReference type="GO" id="GO:0000976">
    <property type="term" value="F:transcription cis-regulatory region binding"/>
    <property type="evidence" value="ECO:0007669"/>
    <property type="project" value="TreeGrafter"/>
</dbReference>
<keyword evidence="2 5" id="KW-0238">DNA-binding</keyword>
<proteinExistence type="predicted"/>
<evidence type="ECO:0000313" key="5">
    <source>
        <dbReference type="EMBL" id="WNQ13989.1"/>
    </source>
</evidence>
<evidence type="ECO:0000256" key="2">
    <source>
        <dbReference type="ARBA" id="ARBA00023125"/>
    </source>
</evidence>
<dbReference type="CDD" id="cd01392">
    <property type="entry name" value="HTH_LacI"/>
    <property type="match status" value="1"/>
</dbReference>
<dbReference type="Gene3D" id="1.10.260.40">
    <property type="entry name" value="lambda repressor-like DNA-binding domains"/>
    <property type="match status" value="1"/>
</dbReference>
<protein>
    <submittedName>
        <fullName evidence="5">LacI family DNA-binding transcriptional regulator</fullName>
    </submittedName>
</protein>
<dbReference type="InterPro" id="IPR010982">
    <property type="entry name" value="Lambda_DNA-bd_dom_sf"/>
</dbReference>
<dbReference type="EMBL" id="CP130318">
    <property type="protein sequence ID" value="WNQ13989.1"/>
    <property type="molecule type" value="Genomic_DNA"/>
</dbReference>
<dbReference type="PROSITE" id="PS50932">
    <property type="entry name" value="HTH_LACI_2"/>
    <property type="match status" value="1"/>
</dbReference>
<evidence type="ECO:0000256" key="1">
    <source>
        <dbReference type="ARBA" id="ARBA00023015"/>
    </source>
</evidence>
<dbReference type="SUPFAM" id="SSF53822">
    <property type="entry name" value="Periplasmic binding protein-like I"/>
    <property type="match status" value="1"/>
</dbReference>
<dbReference type="PANTHER" id="PTHR30146">
    <property type="entry name" value="LACI-RELATED TRANSCRIPTIONAL REPRESSOR"/>
    <property type="match status" value="1"/>
</dbReference>
<dbReference type="RefSeq" id="WP_315607770.1">
    <property type="nucleotide sequence ID" value="NZ_CP130318.1"/>
</dbReference>
<evidence type="ECO:0000256" key="3">
    <source>
        <dbReference type="ARBA" id="ARBA00023163"/>
    </source>
</evidence>
<dbReference type="PANTHER" id="PTHR30146:SF109">
    <property type="entry name" value="HTH-TYPE TRANSCRIPTIONAL REGULATOR GALS"/>
    <property type="match status" value="1"/>
</dbReference>
<dbReference type="KEGG" id="paun:MJA45_13510"/>
<organism evidence="5 6">
    <name type="scientific">Paenibacillus aurantius</name>
    <dbReference type="NCBI Taxonomy" id="2918900"/>
    <lineage>
        <taxon>Bacteria</taxon>
        <taxon>Bacillati</taxon>
        <taxon>Bacillota</taxon>
        <taxon>Bacilli</taxon>
        <taxon>Bacillales</taxon>
        <taxon>Paenibacillaceae</taxon>
        <taxon>Paenibacillus</taxon>
    </lineage>
</organism>
<evidence type="ECO:0000259" key="4">
    <source>
        <dbReference type="PROSITE" id="PS50932"/>
    </source>
</evidence>
<sequence>MVTRDDVARHAGVSVAVVSYVVNNKNNVKEVTRQKVLKAIQELGYNPNLAARNLKTKKAGQLGVLFNSLANPFETGISLGLEERARQYGYSLIFHTFIDTEEEKLKTIFMGRTDGILLLGQNLKAETIDYFSRLEIPLYSITTPVSAHPYVKYMDIDWYEAMLCLITHLKKLGHRHIGFMTNTSSDHHHQVRYRFFAEAMKASGLVFQEKTMLLKAENLESAYQVMNKKLCANRQLPFSAMICANDLMAIGLLSACRDFGLSVPEDLSVAGCEDILMASHTTPTLTTVRFPRREIGFKSIEAIMRHTNSRIQLQNEKIDFELIIRQSTGKASK</sequence>
<feature type="domain" description="HTH lacI-type" evidence="4">
    <location>
        <begin position="2"/>
        <end position="56"/>
    </location>
</feature>
<keyword evidence="6" id="KW-1185">Reference proteome</keyword>
<dbReference type="Proteomes" id="UP001305702">
    <property type="component" value="Chromosome"/>
</dbReference>
<evidence type="ECO:0000313" key="6">
    <source>
        <dbReference type="Proteomes" id="UP001305702"/>
    </source>
</evidence>
<dbReference type="InterPro" id="IPR028082">
    <property type="entry name" value="Peripla_BP_I"/>
</dbReference>
<dbReference type="CDD" id="cd06267">
    <property type="entry name" value="PBP1_LacI_sugar_binding-like"/>
    <property type="match status" value="1"/>
</dbReference>
<dbReference type="SUPFAM" id="SSF47413">
    <property type="entry name" value="lambda repressor-like DNA-binding domains"/>
    <property type="match status" value="1"/>
</dbReference>
<name>A0AA96LH35_9BACL</name>
<keyword evidence="3" id="KW-0804">Transcription</keyword>
<dbReference type="Pfam" id="PF13377">
    <property type="entry name" value="Peripla_BP_3"/>
    <property type="match status" value="1"/>
</dbReference>
<keyword evidence="1" id="KW-0805">Transcription regulation</keyword>
<reference evidence="5 6" key="1">
    <citation type="submission" date="2022-02" db="EMBL/GenBank/DDBJ databases">
        <title>Paenibacillus sp. MBLB1776 Whole Genome Shotgun Sequencing.</title>
        <authorList>
            <person name="Hwang C.Y."/>
            <person name="Cho E.-S."/>
            <person name="Seo M.-J."/>
        </authorList>
    </citation>
    <scope>NUCLEOTIDE SEQUENCE [LARGE SCALE GENOMIC DNA]</scope>
    <source>
        <strain evidence="5 6">MBLB1776</strain>
    </source>
</reference>
<dbReference type="AlphaFoldDB" id="A0AA96LH35"/>
<dbReference type="InterPro" id="IPR046335">
    <property type="entry name" value="LacI/GalR-like_sensor"/>
</dbReference>
<dbReference type="SMART" id="SM00354">
    <property type="entry name" value="HTH_LACI"/>
    <property type="match status" value="1"/>
</dbReference>
<gene>
    <name evidence="5" type="ORF">MJA45_13510</name>
</gene>
<dbReference type="InterPro" id="IPR000843">
    <property type="entry name" value="HTH_LacI"/>
</dbReference>
<dbReference type="GO" id="GO:0003700">
    <property type="term" value="F:DNA-binding transcription factor activity"/>
    <property type="evidence" value="ECO:0007669"/>
    <property type="project" value="TreeGrafter"/>
</dbReference>
<dbReference type="Gene3D" id="3.40.50.2300">
    <property type="match status" value="2"/>
</dbReference>
<dbReference type="Pfam" id="PF00356">
    <property type="entry name" value="LacI"/>
    <property type="match status" value="1"/>
</dbReference>